<comment type="caution">
    <text evidence="2">The sequence shown here is derived from an EMBL/GenBank/DDBJ whole genome shotgun (WGS) entry which is preliminary data.</text>
</comment>
<keyword evidence="3" id="KW-1185">Reference proteome</keyword>
<dbReference type="Proteomes" id="UP000635071">
    <property type="component" value="Unassembled WGS sequence"/>
</dbReference>
<dbReference type="EMBL" id="BMJM01000011">
    <property type="protein sequence ID" value="GGE18990.1"/>
    <property type="molecule type" value="Genomic_DNA"/>
</dbReference>
<reference evidence="2" key="2">
    <citation type="submission" date="2020-09" db="EMBL/GenBank/DDBJ databases">
        <authorList>
            <person name="Sun Q."/>
            <person name="Zhou Y."/>
        </authorList>
    </citation>
    <scope>NUCLEOTIDE SEQUENCE</scope>
    <source>
        <strain evidence="2">CGMCC 1.15519</strain>
    </source>
</reference>
<gene>
    <name evidence="2" type="ORF">GCM10011529_26830</name>
</gene>
<proteinExistence type="predicted"/>
<evidence type="ECO:0000259" key="1">
    <source>
        <dbReference type="Pfam" id="PF13449"/>
    </source>
</evidence>
<dbReference type="PIRSF" id="PIRSF031900">
    <property type="entry name" value="UCP031900"/>
    <property type="match status" value="1"/>
</dbReference>
<dbReference type="InterPro" id="IPR027372">
    <property type="entry name" value="Phytase-like_dom"/>
</dbReference>
<reference evidence="2" key="1">
    <citation type="journal article" date="2014" name="Int. J. Syst. Evol. Microbiol.">
        <title>Complete genome sequence of Corynebacterium casei LMG S-19264T (=DSM 44701T), isolated from a smear-ripened cheese.</title>
        <authorList>
            <consortium name="US DOE Joint Genome Institute (JGI-PGF)"/>
            <person name="Walter F."/>
            <person name="Albersmeier A."/>
            <person name="Kalinowski J."/>
            <person name="Ruckert C."/>
        </authorList>
    </citation>
    <scope>NUCLEOTIDE SEQUENCE</scope>
    <source>
        <strain evidence="2">CGMCC 1.15519</strain>
    </source>
</reference>
<dbReference type="AlphaFoldDB" id="A0A917EAX2"/>
<sequence>MGSGGGKHLPAAIAVTQVRCYGRLMQFDRIAAAVTLTAALAIGASMLRAEAAVVVPLGAVPVSTTILPLDRGDPALSSIGALKFLGAVQIRSSDPLFGGISGLRSGPGNTMLAVTDTGNWLAFATTENRNRLTGIANAVLVPILGADGKPAPTKAAGDAEALEWDPATGTATIVYEQDHRLVHFAGIDPARPATLGQSPQRTERLTAMTGWTLNGGGEAMAVLPGGTRIVMSESARRDDGAITALVTRDGKTFEIGVEGVDGHSPTDAIALDDHRILVLHRRFTVMMGQGAAVTLVDLAPLFSGTPPATLPAKILAQWQPPVTLDNMEGLAVRKIGGRTFLYVISDNNLNSIQRTILMKFELETP</sequence>
<evidence type="ECO:0000313" key="2">
    <source>
        <dbReference type="EMBL" id="GGE18990.1"/>
    </source>
</evidence>
<evidence type="ECO:0000313" key="3">
    <source>
        <dbReference type="Proteomes" id="UP000635071"/>
    </source>
</evidence>
<accession>A0A917EAX2</accession>
<dbReference type="InterPro" id="IPR014567">
    <property type="entry name" value="UCP031900"/>
</dbReference>
<dbReference type="Pfam" id="PF13449">
    <property type="entry name" value="Phytase-like"/>
    <property type="match status" value="1"/>
</dbReference>
<organism evidence="2 3">
    <name type="scientific">Sandarakinorhabdus glacialis</name>
    <dbReference type="NCBI Taxonomy" id="1614636"/>
    <lineage>
        <taxon>Bacteria</taxon>
        <taxon>Pseudomonadati</taxon>
        <taxon>Pseudomonadota</taxon>
        <taxon>Alphaproteobacteria</taxon>
        <taxon>Sphingomonadales</taxon>
        <taxon>Sphingosinicellaceae</taxon>
        <taxon>Sandarakinorhabdus</taxon>
    </lineage>
</organism>
<feature type="domain" description="Phytase-like" evidence="1">
    <location>
        <begin position="96"/>
        <end position="348"/>
    </location>
</feature>
<protein>
    <recommendedName>
        <fullName evidence="1">Phytase-like domain-containing protein</fullName>
    </recommendedName>
</protein>
<name>A0A917EAX2_9SPHN</name>